<gene>
    <name evidence="1" type="ORF">EYF80_034192</name>
</gene>
<organism evidence="1 2">
    <name type="scientific">Liparis tanakae</name>
    <name type="common">Tanaka's snailfish</name>
    <dbReference type="NCBI Taxonomy" id="230148"/>
    <lineage>
        <taxon>Eukaryota</taxon>
        <taxon>Metazoa</taxon>
        <taxon>Chordata</taxon>
        <taxon>Craniata</taxon>
        <taxon>Vertebrata</taxon>
        <taxon>Euteleostomi</taxon>
        <taxon>Actinopterygii</taxon>
        <taxon>Neopterygii</taxon>
        <taxon>Teleostei</taxon>
        <taxon>Neoteleostei</taxon>
        <taxon>Acanthomorphata</taxon>
        <taxon>Eupercaria</taxon>
        <taxon>Perciformes</taxon>
        <taxon>Cottioidei</taxon>
        <taxon>Cottales</taxon>
        <taxon>Liparidae</taxon>
        <taxon>Liparis</taxon>
    </lineage>
</organism>
<proteinExistence type="predicted"/>
<evidence type="ECO:0000313" key="2">
    <source>
        <dbReference type="Proteomes" id="UP000314294"/>
    </source>
</evidence>
<comment type="caution">
    <text evidence="1">The sequence shown here is derived from an EMBL/GenBank/DDBJ whole genome shotgun (WGS) entry which is preliminary data.</text>
</comment>
<dbReference type="AlphaFoldDB" id="A0A4Z2GR61"/>
<dbReference type="Proteomes" id="UP000314294">
    <property type="component" value="Unassembled WGS sequence"/>
</dbReference>
<keyword evidence="2" id="KW-1185">Reference proteome</keyword>
<protein>
    <submittedName>
        <fullName evidence="1">Uncharacterized protein</fullName>
    </submittedName>
</protein>
<reference evidence="1 2" key="1">
    <citation type="submission" date="2019-03" db="EMBL/GenBank/DDBJ databases">
        <title>First draft genome of Liparis tanakae, snailfish: a comprehensive survey of snailfish specific genes.</title>
        <authorList>
            <person name="Kim W."/>
            <person name="Song I."/>
            <person name="Jeong J.-H."/>
            <person name="Kim D."/>
            <person name="Kim S."/>
            <person name="Ryu S."/>
            <person name="Song J.Y."/>
            <person name="Lee S.K."/>
        </authorList>
    </citation>
    <scope>NUCLEOTIDE SEQUENCE [LARGE SCALE GENOMIC DNA]</scope>
    <source>
        <tissue evidence="1">Muscle</tissue>
    </source>
</reference>
<accession>A0A4Z2GR61</accession>
<sequence length="148" mass="16230">MDEFFSGRTPSVDMDWEILRLTQELVQSHLSPVHCGDVQRAAVAVARVEERQVEGRLFFPHRVDTFLRHGGGELVFGHLHDGVGVVGAMFPLGTQVPSLMDRYLDTRGEPLLALVAHRHLRSPSSTDFLTVPFGAAAPGTVVVTLFNG</sequence>
<name>A0A4Z2GR61_9TELE</name>
<dbReference type="EMBL" id="SRLO01000451">
    <property type="protein sequence ID" value="TNN55595.1"/>
    <property type="molecule type" value="Genomic_DNA"/>
</dbReference>
<evidence type="ECO:0000313" key="1">
    <source>
        <dbReference type="EMBL" id="TNN55595.1"/>
    </source>
</evidence>